<dbReference type="Pfam" id="PF02633">
    <property type="entry name" value="Creatininase"/>
    <property type="match status" value="1"/>
</dbReference>
<evidence type="ECO:0000313" key="6">
    <source>
        <dbReference type="EMBL" id="XBH07126.1"/>
    </source>
</evidence>
<dbReference type="AlphaFoldDB" id="A0AAU7CR50"/>
<protein>
    <submittedName>
        <fullName evidence="6">Creatininase family protein</fullName>
    </submittedName>
</protein>
<dbReference type="GO" id="GO:0046872">
    <property type="term" value="F:metal ion binding"/>
    <property type="evidence" value="ECO:0007669"/>
    <property type="project" value="UniProtKB-KW"/>
</dbReference>
<dbReference type="PANTHER" id="PTHR35005">
    <property type="entry name" value="3-DEHYDRO-SCYLLO-INOSOSE HYDROLASE"/>
    <property type="match status" value="1"/>
</dbReference>
<keyword evidence="2" id="KW-0479">Metal-binding</keyword>
<accession>A0AAU7CR50</accession>
<proteinExistence type="inferred from homology"/>
<dbReference type="PANTHER" id="PTHR35005:SF1">
    <property type="entry name" value="2-AMINO-5-FORMYLAMINO-6-RIBOSYLAMINOPYRIMIDIN-4(3H)-ONE 5'-MONOPHOSPHATE DEFORMYLASE"/>
    <property type="match status" value="1"/>
</dbReference>
<keyword evidence="4" id="KW-0862">Zinc</keyword>
<dbReference type="InterPro" id="IPR003785">
    <property type="entry name" value="Creatininase/forma_Hydrolase"/>
</dbReference>
<evidence type="ECO:0000256" key="2">
    <source>
        <dbReference type="ARBA" id="ARBA00022723"/>
    </source>
</evidence>
<evidence type="ECO:0000256" key="4">
    <source>
        <dbReference type="ARBA" id="ARBA00022833"/>
    </source>
</evidence>
<reference evidence="6" key="1">
    <citation type="submission" date="2024-05" db="EMBL/GenBank/DDBJ databases">
        <title>Planctomycetes of the genus Singulisphaera possess chitinolytic capabilities.</title>
        <authorList>
            <person name="Ivanova A."/>
        </authorList>
    </citation>
    <scope>NUCLEOTIDE SEQUENCE</scope>
    <source>
        <strain evidence="6">Ch08T</strain>
    </source>
</reference>
<dbReference type="GO" id="GO:0016811">
    <property type="term" value="F:hydrolase activity, acting on carbon-nitrogen (but not peptide) bonds, in linear amides"/>
    <property type="evidence" value="ECO:0007669"/>
    <property type="project" value="TreeGrafter"/>
</dbReference>
<gene>
    <name evidence="6" type="ORF">V5E97_14105</name>
</gene>
<dbReference type="GO" id="GO:0009231">
    <property type="term" value="P:riboflavin biosynthetic process"/>
    <property type="evidence" value="ECO:0007669"/>
    <property type="project" value="TreeGrafter"/>
</dbReference>
<dbReference type="EMBL" id="CP155447">
    <property type="protein sequence ID" value="XBH07126.1"/>
    <property type="molecule type" value="Genomic_DNA"/>
</dbReference>
<dbReference type="SUPFAM" id="SSF102215">
    <property type="entry name" value="Creatininase"/>
    <property type="match status" value="1"/>
</dbReference>
<keyword evidence="3" id="KW-0378">Hydrolase</keyword>
<evidence type="ECO:0000256" key="3">
    <source>
        <dbReference type="ARBA" id="ARBA00022801"/>
    </source>
</evidence>
<comment type="similarity">
    <text evidence="5">Belongs to the creatininase superfamily.</text>
</comment>
<evidence type="ECO:0000256" key="5">
    <source>
        <dbReference type="ARBA" id="ARBA00024029"/>
    </source>
</evidence>
<dbReference type="InterPro" id="IPR024087">
    <property type="entry name" value="Creatininase-like_sf"/>
</dbReference>
<comment type="cofactor">
    <cofactor evidence="1">
        <name>Zn(2+)</name>
        <dbReference type="ChEBI" id="CHEBI:29105"/>
    </cofactor>
</comment>
<dbReference type="Gene3D" id="3.40.50.10310">
    <property type="entry name" value="Creatininase"/>
    <property type="match status" value="1"/>
</dbReference>
<name>A0AAU7CR50_9BACT</name>
<organism evidence="6">
    <name type="scientific">Singulisphaera sp. Ch08</name>
    <dbReference type="NCBI Taxonomy" id="3120278"/>
    <lineage>
        <taxon>Bacteria</taxon>
        <taxon>Pseudomonadati</taxon>
        <taxon>Planctomycetota</taxon>
        <taxon>Planctomycetia</taxon>
        <taxon>Isosphaerales</taxon>
        <taxon>Isosphaeraceae</taxon>
        <taxon>Singulisphaera</taxon>
    </lineage>
</organism>
<evidence type="ECO:0000256" key="1">
    <source>
        <dbReference type="ARBA" id="ARBA00001947"/>
    </source>
</evidence>
<dbReference type="RefSeq" id="WP_406699970.1">
    <property type="nucleotide sequence ID" value="NZ_CP155447.1"/>
</dbReference>
<sequence>MIRPWVLADLNYGIIKAQSNFDLAVLPLGATEPHNLHLPYGTDTLQVNLIGERACERAHQRGARVVLLPAIPYGTETNQMRFPLAMNLNPSTVAQVITDLVESLAAHGIRKCLLLNGHGGNDLKWVLRELHRTTPVQLFLCHWYKVAADRYKLIFEDAGDHAGEMETSMILAHHPDLVAMEQADPGTMQPSRFDSVNQGWIEITRAWHLLTTNSGAGDPRPATAAKGEALTEIVVERLAVALEEIANSPIDETFPFSITPSRGPASS</sequence>